<gene>
    <name evidence="1" type="ORF">GCM10025759_14570</name>
</gene>
<comment type="caution">
    <text evidence="1">The sequence shown here is derived from an EMBL/GenBank/DDBJ whole genome shotgun (WGS) entry which is preliminary data.</text>
</comment>
<evidence type="ECO:0000313" key="2">
    <source>
        <dbReference type="Proteomes" id="UP001501083"/>
    </source>
</evidence>
<protein>
    <submittedName>
        <fullName evidence="1">Uncharacterized protein</fullName>
    </submittedName>
</protein>
<reference evidence="2" key="1">
    <citation type="journal article" date="2019" name="Int. J. Syst. Evol. Microbiol.">
        <title>The Global Catalogue of Microorganisms (GCM) 10K type strain sequencing project: providing services to taxonomists for standard genome sequencing and annotation.</title>
        <authorList>
            <consortium name="The Broad Institute Genomics Platform"/>
            <consortium name="The Broad Institute Genome Sequencing Center for Infectious Disease"/>
            <person name="Wu L."/>
            <person name="Ma J."/>
        </authorList>
    </citation>
    <scope>NUCLEOTIDE SEQUENCE [LARGE SCALE GENOMIC DNA]</scope>
    <source>
        <strain evidence="2">JCM 19212</strain>
    </source>
</reference>
<organism evidence="1 2">
    <name type="scientific">Lysobacter panacisoli</name>
    <dbReference type="NCBI Taxonomy" id="1255263"/>
    <lineage>
        <taxon>Bacteria</taxon>
        <taxon>Pseudomonadati</taxon>
        <taxon>Pseudomonadota</taxon>
        <taxon>Gammaproteobacteria</taxon>
        <taxon>Lysobacterales</taxon>
        <taxon>Lysobacteraceae</taxon>
        <taxon>Lysobacter</taxon>
    </lineage>
</organism>
<accession>A0ABP9L916</accession>
<keyword evidence="2" id="KW-1185">Reference proteome</keyword>
<evidence type="ECO:0000313" key="1">
    <source>
        <dbReference type="EMBL" id="GAA5073406.1"/>
    </source>
</evidence>
<dbReference type="EMBL" id="BAABKY010000002">
    <property type="protein sequence ID" value="GAA5073406.1"/>
    <property type="molecule type" value="Genomic_DNA"/>
</dbReference>
<dbReference type="Proteomes" id="UP001501083">
    <property type="component" value="Unassembled WGS sequence"/>
</dbReference>
<name>A0ABP9L916_9GAMM</name>
<sequence>MRRIVDIRVLPWGWGVDPALPSTPAPANNGHVRARPLHIPLRADPDTARRCPTQCASSQGSFRVLQSQMSSSVAAVVPPRPVRFAGILAEPLSTDTMRQHRSSPRLACESETDAFDDLPYRRWLQWSGNL</sequence>
<proteinExistence type="predicted"/>